<sequence length="84" mass="8310">MAQVRAMPAAVIAAPAGVGQNASTQEAARAARWGIGTMRKRMSLAAMASDDTAATAAAGDIAAPARPAARYAGTQWASPASVGL</sequence>
<dbReference type="AlphaFoldDB" id="A0A369N9A0"/>
<dbReference type="Proteomes" id="UP000253857">
    <property type="component" value="Unassembled WGS sequence"/>
</dbReference>
<organism evidence="1 2">
    <name type="scientific">Eggerthella lenta</name>
    <name type="common">Eubacterium lentum</name>
    <dbReference type="NCBI Taxonomy" id="84112"/>
    <lineage>
        <taxon>Bacteria</taxon>
        <taxon>Bacillati</taxon>
        <taxon>Actinomycetota</taxon>
        <taxon>Coriobacteriia</taxon>
        <taxon>Eggerthellales</taxon>
        <taxon>Eggerthellaceae</taxon>
        <taxon>Eggerthella</taxon>
    </lineage>
</organism>
<gene>
    <name evidence="1" type="ORF">C1871_05060</name>
</gene>
<reference evidence="1 2" key="1">
    <citation type="journal article" date="2018" name="Elife">
        <title>Discovery and characterization of a prevalent human gut bacterial enzyme sufficient for the inactivation of a family of plant toxins.</title>
        <authorList>
            <person name="Koppel N."/>
            <person name="Bisanz J.E."/>
            <person name="Pandelia M.E."/>
            <person name="Turnbaugh P.J."/>
            <person name="Balskus E.P."/>
        </authorList>
    </citation>
    <scope>NUCLEOTIDE SEQUENCE [LARGE SCALE GENOMIC DNA]</scope>
    <source>
        <strain evidence="1 2">FAA1-1-60AUCSF</strain>
    </source>
</reference>
<evidence type="ECO:0000313" key="2">
    <source>
        <dbReference type="Proteomes" id="UP000253857"/>
    </source>
</evidence>
<protein>
    <submittedName>
        <fullName evidence="1">Uncharacterized protein</fullName>
    </submittedName>
</protein>
<dbReference type="EMBL" id="PPTY01000005">
    <property type="protein sequence ID" value="RDB87209.1"/>
    <property type="molecule type" value="Genomic_DNA"/>
</dbReference>
<accession>A0A369N9A0</accession>
<evidence type="ECO:0000313" key="1">
    <source>
        <dbReference type="EMBL" id="RDB87209.1"/>
    </source>
</evidence>
<comment type="caution">
    <text evidence="1">The sequence shown here is derived from an EMBL/GenBank/DDBJ whole genome shotgun (WGS) entry which is preliminary data.</text>
</comment>
<name>A0A369N9A0_EGGLN</name>
<proteinExistence type="predicted"/>